<protein>
    <submittedName>
        <fullName evidence="4">Integrase core domain containing protein</fullName>
    </submittedName>
</protein>
<sequence>MANETMDAEMEAMLLMEGEDKTTAVLQPQVANLTSQVRQLSEKQPQVSSSLFKVAEQVSKLRDKANCLVKGRKRGGPKKSPSKDFDRTEEFHSAAIDICNVIEEGLDKLLRVSNLLGALGKCKHDEFMKLMSETLDQAKHDDVCMRQLAHLLKVDSTQVVGAISQLLLKGSRSELHLEVPRNDDQKSGNPANADVFQAQREQMSSANAQTADFRDAMSQVQPGVARPRTELSDFDPIAAAEDAIHTTTGATVQIPITNLSPETKVYKMGDVIGEWEKGPIKEEGQHPGYDISAYYSQAMARKEQISEFYKSDDMPLNSIIVALPKSFSRVTTDLEPEPTVKFVVYNHLADMADQLNKIPISSAMVWVWPEWMPKQEHMGVYPRKKREEQAPKMKQKGRGPYKSHQEMTRSKSGV</sequence>
<reference evidence="2 3" key="1">
    <citation type="submission" date="2018-11" db="EMBL/GenBank/DDBJ databases">
        <authorList>
            <consortium name="Pathogen Informatics"/>
        </authorList>
    </citation>
    <scope>NUCLEOTIDE SEQUENCE [LARGE SCALE GENOMIC DNA]</scope>
</reference>
<feature type="compositionally biased region" description="Basic and acidic residues" evidence="1">
    <location>
        <begin position="403"/>
        <end position="414"/>
    </location>
</feature>
<evidence type="ECO:0000256" key="1">
    <source>
        <dbReference type="SAM" id="MobiDB-lite"/>
    </source>
</evidence>
<feature type="region of interest" description="Disordered" evidence="1">
    <location>
        <begin position="380"/>
        <end position="414"/>
    </location>
</feature>
<dbReference type="EMBL" id="UZAH01028665">
    <property type="protein sequence ID" value="VDP01605.1"/>
    <property type="molecule type" value="Genomic_DNA"/>
</dbReference>
<evidence type="ECO:0000313" key="4">
    <source>
        <dbReference type="WBParaSite" id="HPBE_0001504501-mRNA-1"/>
    </source>
</evidence>
<dbReference type="AlphaFoldDB" id="A0A183G1H5"/>
<evidence type="ECO:0000313" key="3">
    <source>
        <dbReference type="Proteomes" id="UP000050761"/>
    </source>
</evidence>
<proteinExistence type="predicted"/>
<name>A0A183G1H5_HELPZ</name>
<evidence type="ECO:0000313" key="2">
    <source>
        <dbReference type="EMBL" id="VDP01605.1"/>
    </source>
</evidence>
<keyword evidence="3" id="KW-1185">Reference proteome</keyword>
<dbReference type="WBParaSite" id="HPBE_0001504501-mRNA-1">
    <property type="protein sequence ID" value="HPBE_0001504501-mRNA-1"/>
    <property type="gene ID" value="HPBE_0001504501"/>
</dbReference>
<dbReference type="Proteomes" id="UP000050761">
    <property type="component" value="Unassembled WGS sequence"/>
</dbReference>
<accession>A0A183G1H5</accession>
<reference evidence="4" key="2">
    <citation type="submission" date="2019-09" db="UniProtKB">
        <authorList>
            <consortium name="WormBaseParasite"/>
        </authorList>
    </citation>
    <scope>IDENTIFICATION</scope>
</reference>
<accession>A0A3P8B3G3</accession>
<gene>
    <name evidence="2" type="ORF">HPBE_LOCUS15046</name>
</gene>
<organism evidence="3 4">
    <name type="scientific">Heligmosomoides polygyrus</name>
    <name type="common">Parasitic roundworm</name>
    <dbReference type="NCBI Taxonomy" id="6339"/>
    <lineage>
        <taxon>Eukaryota</taxon>
        <taxon>Metazoa</taxon>
        <taxon>Ecdysozoa</taxon>
        <taxon>Nematoda</taxon>
        <taxon>Chromadorea</taxon>
        <taxon>Rhabditida</taxon>
        <taxon>Rhabditina</taxon>
        <taxon>Rhabditomorpha</taxon>
        <taxon>Strongyloidea</taxon>
        <taxon>Heligmosomidae</taxon>
        <taxon>Heligmosomoides</taxon>
    </lineage>
</organism>